<dbReference type="Pfam" id="PF16199">
    <property type="entry name" value="Radical_SAM_C"/>
    <property type="match status" value="1"/>
</dbReference>
<evidence type="ECO:0000256" key="3">
    <source>
        <dbReference type="ARBA" id="ARBA00022691"/>
    </source>
</evidence>
<evidence type="ECO:0000256" key="6">
    <source>
        <dbReference type="ARBA" id="ARBA00023014"/>
    </source>
</evidence>
<dbReference type="RefSeq" id="WP_124999027.1">
    <property type="nucleotide sequence ID" value="NZ_BHYK01000005.1"/>
</dbReference>
<evidence type="ECO:0000256" key="1">
    <source>
        <dbReference type="ARBA" id="ARBA00001966"/>
    </source>
</evidence>
<dbReference type="OrthoDB" id="9815044at2"/>
<keyword evidence="5" id="KW-0408">Iron</keyword>
<feature type="domain" description="Radical SAM core" evidence="7">
    <location>
        <begin position="1"/>
        <end position="239"/>
    </location>
</feature>
<dbReference type="InterPro" id="IPR007197">
    <property type="entry name" value="rSAM"/>
</dbReference>
<evidence type="ECO:0000256" key="4">
    <source>
        <dbReference type="ARBA" id="ARBA00022723"/>
    </source>
</evidence>
<comment type="cofactor">
    <cofactor evidence="1">
        <name>[4Fe-4S] cluster</name>
        <dbReference type="ChEBI" id="CHEBI:49883"/>
    </cofactor>
</comment>
<dbReference type="GO" id="GO:0051539">
    <property type="term" value="F:4 iron, 4 sulfur cluster binding"/>
    <property type="evidence" value="ECO:0007669"/>
    <property type="project" value="UniProtKB-KW"/>
</dbReference>
<keyword evidence="3" id="KW-0949">S-adenosyl-L-methionine</keyword>
<dbReference type="PANTHER" id="PTHR11135">
    <property type="entry name" value="HISTONE ACETYLTRANSFERASE-RELATED"/>
    <property type="match status" value="1"/>
</dbReference>
<keyword evidence="2" id="KW-0004">4Fe-4S</keyword>
<dbReference type="SMART" id="SM00729">
    <property type="entry name" value="Elp3"/>
    <property type="match status" value="1"/>
</dbReference>
<keyword evidence="6" id="KW-0411">Iron-sulfur</keyword>
<evidence type="ECO:0000313" key="9">
    <source>
        <dbReference type="Proteomes" id="UP000287872"/>
    </source>
</evidence>
<accession>A0A401UJ11</accession>
<gene>
    <name evidence="8" type="ORF">Ctaglu_11510</name>
</gene>
<reference evidence="8 9" key="1">
    <citation type="submission" date="2018-11" db="EMBL/GenBank/DDBJ databases">
        <title>Genome sequencing and assembly of Clostridium tagluense strain A121.</title>
        <authorList>
            <person name="Murakami T."/>
            <person name="Segawa T."/>
            <person name="Shcherbakova V.A."/>
            <person name="Mori H."/>
            <person name="Yoshimura Y."/>
        </authorList>
    </citation>
    <scope>NUCLEOTIDE SEQUENCE [LARGE SCALE GENOMIC DNA]</scope>
    <source>
        <strain evidence="8 9">A121</strain>
    </source>
</reference>
<comment type="caution">
    <text evidence="8">The sequence shown here is derived from an EMBL/GenBank/DDBJ whole genome shotgun (WGS) entry which is preliminary data.</text>
</comment>
<dbReference type="Proteomes" id="UP000287872">
    <property type="component" value="Unassembled WGS sequence"/>
</dbReference>
<evidence type="ECO:0000256" key="5">
    <source>
        <dbReference type="ARBA" id="ARBA00023004"/>
    </source>
</evidence>
<evidence type="ECO:0000256" key="2">
    <source>
        <dbReference type="ARBA" id="ARBA00022485"/>
    </source>
</evidence>
<dbReference type="GO" id="GO:0002926">
    <property type="term" value="P:tRNA wobble base 5-methoxycarbonylmethyl-2-thiouridinylation"/>
    <property type="evidence" value="ECO:0007669"/>
    <property type="project" value="TreeGrafter"/>
</dbReference>
<dbReference type="Pfam" id="PF04055">
    <property type="entry name" value="Radical_SAM"/>
    <property type="match status" value="1"/>
</dbReference>
<dbReference type="SFLD" id="SFLDG01086">
    <property type="entry name" value="elongater_protein-like"/>
    <property type="match status" value="1"/>
</dbReference>
<dbReference type="InterPro" id="IPR006638">
    <property type="entry name" value="Elp3/MiaA/NifB-like_rSAM"/>
</dbReference>
<keyword evidence="9" id="KW-1185">Reference proteome</keyword>
<dbReference type="GO" id="GO:0003824">
    <property type="term" value="F:catalytic activity"/>
    <property type="evidence" value="ECO:0007669"/>
    <property type="project" value="InterPro"/>
</dbReference>
<dbReference type="PANTHER" id="PTHR11135:SF0">
    <property type="entry name" value="ELONGATOR COMPLEX PROTEIN 3"/>
    <property type="match status" value="1"/>
</dbReference>
<dbReference type="PROSITE" id="PS51918">
    <property type="entry name" value="RADICAL_SAM"/>
    <property type="match status" value="1"/>
</dbReference>
<dbReference type="FunFam" id="3.80.30.20:FF:000016">
    <property type="entry name" value="Oxygen-independent coproporphyrinogen III oxidase"/>
    <property type="match status" value="1"/>
</dbReference>
<evidence type="ECO:0000313" key="8">
    <source>
        <dbReference type="EMBL" id="GCD09528.1"/>
    </source>
</evidence>
<dbReference type="GO" id="GO:0005737">
    <property type="term" value="C:cytoplasm"/>
    <property type="evidence" value="ECO:0007669"/>
    <property type="project" value="TreeGrafter"/>
</dbReference>
<dbReference type="InterPro" id="IPR032432">
    <property type="entry name" value="Radical_SAM_C"/>
</dbReference>
<evidence type="ECO:0000259" key="7">
    <source>
        <dbReference type="PROSITE" id="PS51918"/>
    </source>
</evidence>
<dbReference type="SFLD" id="SFLDS00029">
    <property type="entry name" value="Radical_SAM"/>
    <property type="match status" value="1"/>
</dbReference>
<dbReference type="SUPFAM" id="SSF102114">
    <property type="entry name" value="Radical SAM enzymes"/>
    <property type="match status" value="1"/>
</dbReference>
<dbReference type="CDD" id="cd01335">
    <property type="entry name" value="Radical_SAM"/>
    <property type="match status" value="1"/>
</dbReference>
<dbReference type="Gene3D" id="3.80.30.20">
    <property type="entry name" value="tm_1862 like domain"/>
    <property type="match status" value="1"/>
</dbReference>
<protein>
    <submittedName>
        <fullName evidence="8">Radical SAM protein</fullName>
    </submittedName>
</protein>
<dbReference type="InterPro" id="IPR058240">
    <property type="entry name" value="rSAM_sf"/>
</dbReference>
<sequence>MSNLHYIIPIFVPHEGCPHDCVFCNQNSITGTKSKVDAAYVEKTVNEYLKTINNDEAIIEVSFFGGTFTAIKTEKQIELLTVAKKFKDSNKIKFIRLSTRPDYIDDSVLRVLKQYTVDIIELGVQSMDEEVLLKSGRGHTAKDVELASKLIKEYGFILGHQIMIGLPGDNINKDMDTAKGVIALKPDICRIYPALVIKDTPMEKMYENQTFKPYSLSEAVNISKIIYLMMMVNKINVIRIGLQPTEEISEGNDLVAGPFHPAFRELVEGSIYNDILYDAIINNVKNDHTVNRVLVKINPKDISKLYANGKSFFYDIKKQIATILIEVFQDITIERGSIRVCIGEKCINMSIYEYAHAKYKKGF</sequence>
<dbReference type="SFLD" id="SFLDG01082">
    <property type="entry name" value="B12-binding_domain_containing"/>
    <property type="match status" value="1"/>
</dbReference>
<dbReference type="AlphaFoldDB" id="A0A401UJ11"/>
<dbReference type="GO" id="GO:0046872">
    <property type="term" value="F:metal ion binding"/>
    <property type="evidence" value="ECO:0007669"/>
    <property type="project" value="UniProtKB-KW"/>
</dbReference>
<keyword evidence="4" id="KW-0479">Metal-binding</keyword>
<dbReference type="InterPro" id="IPR023404">
    <property type="entry name" value="rSAM_horseshoe"/>
</dbReference>
<dbReference type="InterPro" id="IPR039661">
    <property type="entry name" value="ELP3"/>
</dbReference>
<name>A0A401UJ11_9CLOT</name>
<organism evidence="8 9">
    <name type="scientific">Clostridium tagluense</name>
    <dbReference type="NCBI Taxonomy" id="360422"/>
    <lineage>
        <taxon>Bacteria</taxon>
        <taxon>Bacillati</taxon>
        <taxon>Bacillota</taxon>
        <taxon>Clostridia</taxon>
        <taxon>Eubacteriales</taxon>
        <taxon>Clostridiaceae</taxon>
        <taxon>Clostridium</taxon>
    </lineage>
</organism>
<proteinExistence type="predicted"/>
<dbReference type="EMBL" id="BHYK01000005">
    <property type="protein sequence ID" value="GCD09528.1"/>
    <property type="molecule type" value="Genomic_DNA"/>
</dbReference>